<feature type="region of interest" description="Disordered" evidence="3">
    <location>
        <begin position="250"/>
        <end position="271"/>
    </location>
</feature>
<proteinExistence type="predicted"/>
<dbReference type="SUPFAM" id="SSF53383">
    <property type="entry name" value="PLP-dependent transferases"/>
    <property type="match status" value="1"/>
</dbReference>
<evidence type="ECO:0000256" key="1">
    <source>
        <dbReference type="ARBA" id="ARBA00001933"/>
    </source>
</evidence>
<dbReference type="FunFam" id="3.90.1150.10:FF:000063">
    <property type="entry name" value="Probable cystathionine gamma-synthase"/>
    <property type="match status" value="1"/>
</dbReference>
<dbReference type="OMA" id="KVAKRCR"/>
<dbReference type="GO" id="GO:0016829">
    <property type="term" value="F:lyase activity"/>
    <property type="evidence" value="ECO:0007669"/>
    <property type="project" value="UniProtKB-KW"/>
</dbReference>
<dbReference type="OrthoDB" id="10047078at2759"/>
<dbReference type="AlphaFoldDB" id="A0A284QPL8"/>
<dbReference type="GO" id="GO:0003962">
    <property type="term" value="F:cystathionine gamma-synthase activity"/>
    <property type="evidence" value="ECO:0007669"/>
    <property type="project" value="TreeGrafter"/>
</dbReference>
<dbReference type="InterPro" id="IPR051750">
    <property type="entry name" value="Trans-sulfuration_enzymes"/>
</dbReference>
<dbReference type="PANTHER" id="PTHR42699:SF1">
    <property type="entry name" value="CYSTATHIONINE GAMMA-SYNTHASE-RELATED"/>
    <property type="match status" value="1"/>
</dbReference>
<evidence type="ECO:0000313" key="5">
    <source>
        <dbReference type="Proteomes" id="UP000219338"/>
    </source>
</evidence>
<accession>A0A284QPL8</accession>
<organism evidence="4 5">
    <name type="scientific">Armillaria ostoyae</name>
    <name type="common">Armillaria root rot fungus</name>
    <dbReference type="NCBI Taxonomy" id="47428"/>
    <lineage>
        <taxon>Eukaryota</taxon>
        <taxon>Fungi</taxon>
        <taxon>Dikarya</taxon>
        <taxon>Basidiomycota</taxon>
        <taxon>Agaricomycotina</taxon>
        <taxon>Agaricomycetes</taxon>
        <taxon>Agaricomycetidae</taxon>
        <taxon>Agaricales</taxon>
        <taxon>Marasmiineae</taxon>
        <taxon>Physalacriaceae</taxon>
        <taxon>Armillaria</taxon>
    </lineage>
</organism>
<evidence type="ECO:0000256" key="2">
    <source>
        <dbReference type="ARBA" id="ARBA00022898"/>
    </source>
</evidence>
<dbReference type="EMBL" id="FUEG01000001">
    <property type="protein sequence ID" value="SJK98393.1"/>
    <property type="molecule type" value="Genomic_DNA"/>
</dbReference>
<feature type="compositionally biased region" description="Basic and acidic residues" evidence="3">
    <location>
        <begin position="250"/>
        <end position="259"/>
    </location>
</feature>
<dbReference type="GO" id="GO:0030170">
    <property type="term" value="F:pyridoxal phosphate binding"/>
    <property type="evidence" value="ECO:0007669"/>
    <property type="project" value="InterPro"/>
</dbReference>
<dbReference type="Proteomes" id="UP000219338">
    <property type="component" value="Unassembled WGS sequence"/>
</dbReference>
<name>A0A284QPL8_ARMOS</name>
<dbReference type="InterPro" id="IPR015424">
    <property type="entry name" value="PyrdxlP-dep_Trfase"/>
</dbReference>
<keyword evidence="5" id="KW-1185">Reference proteome</keyword>
<dbReference type="STRING" id="47428.A0A284QPL8"/>
<dbReference type="Gene3D" id="3.90.1150.10">
    <property type="entry name" value="Aspartate Aminotransferase, domain 1"/>
    <property type="match status" value="1"/>
</dbReference>
<keyword evidence="2" id="KW-0663">Pyridoxal phosphate</keyword>
<dbReference type="InterPro" id="IPR015422">
    <property type="entry name" value="PyrdxlP-dep_Trfase_small"/>
</dbReference>
<comment type="cofactor">
    <cofactor evidence="1">
        <name>pyridoxal 5'-phosphate</name>
        <dbReference type="ChEBI" id="CHEBI:597326"/>
    </cofactor>
</comment>
<dbReference type="Gene3D" id="3.40.640.10">
    <property type="entry name" value="Type I PLP-dependent aspartate aminotransferase-like (Major domain)"/>
    <property type="match status" value="1"/>
</dbReference>
<dbReference type="Pfam" id="PF01053">
    <property type="entry name" value="Cys_Met_Meta_PP"/>
    <property type="match status" value="1"/>
</dbReference>
<keyword evidence="4" id="KW-0456">Lyase</keyword>
<dbReference type="PANTHER" id="PTHR42699">
    <property type="match status" value="1"/>
</dbReference>
<reference evidence="5" key="1">
    <citation type="journal article" date="2017" name="Nat. Ecol. Evol.">
        <title>Genome expansion and lineage-specific genetic innovations in the forest pathogenic fungi Armillaria.</title>
        <authorList>
            <person name="Sipos G."/>
            <person name="Prasanna A.N."/>
            <person name="Walter M.C."/>
            <person name="O'Connor E."/>
            <person name="Balint B."/>
            <person name="Krizsan K."/>
            <person name="Kiss B."/>
            <person name="Hess J."/>
            <person name="Varga T."/>
            <person name="Slot J."/>
            <person name="Riley R."/>
            <person name="Boka B."/>
            <person name="Rigling D."/>
            <person name="Barry K."/>
            <person name="Lee J."/>
            <person name="Mihaltcheva S."/>
            <person name="LaButti K."/>
            <person name="Lipzen A."/>
            <person name="Waldron R."/>
            <person name="Moloney N.M."/>
            <person name="Sperisen C."/>
            <person name="Kredics L."/>
            <person name="Vagvoelgyi C."/>
            <person name="Patrignani A."/>
            <person name="Fitzpatrick D."/>
            <person name="Nagy I."/>
            <person name="Doyle S."/>
            <person name="Anderson J.B."/>
            <person name="Grigoriev I.V."/>
            <person name="Gueldener U."/>
            <person name="Muensterkoetter M."/>
            <person name="Nagy L.G."/>
        </authorList>
    </citation>
    <scope>NUCLEOTIDE SEQUENCE [LARGE SCALE GENOMIC DNA]</scope>
    <source>
        <strain evidence="5">C18/9</strain>
    </source>
</reference>
<protein>
    <submittedName>
        <fullName evidence="4">Related to O-succinylhomoserine (Thiol)-lyase</fullName>
    </submittedName>
</protein>
<evidence type="ECO:0000256" key="3">
    <source>
        <dbReference type="SAM" id="MobiDB-lite"/>
    </source>
</evidence>
<gene>
    <name evidence="4" type="ORF">ARMOST_01659</name>
</gene>
<evidence type="ECO:0000313" key="4">
    <source>
        <dbReference type="EMBL" id="SJK98393.1"/>
    </source>
</evidence>
<dbReference type="InterPro" id="IPR015421">
    <property type="entry name" value="PyrdxlP-dep_Trfase_major"/>
</dbReference>
<dbReference type="GO" id="GO:0019346">
    <property type="term" value="P:transsulfuration"/>
    <property type="evidence" value="ECO:0007669"/>
    <property type="project" value="InterPro"/>
</dbReference>
<sequence>MSTTVVANTAEVALGLSVPPFTPHAISVSLPTWRDNVGYEEGEKRVVDQMVSGYPRFFVHLNIRKLAGICEHKFGAVGESCMLFPTQKTAEHCRAFIQARSALEGSPVSARLIQFMICPEDNIDAEPTGKCADLHIVLYPSSAGPLAKQFWQHTGLGISSRLADYCLSILPGTSPERASSPTVTRPGKAMNRHYSAKGFSKPKAPQAENLSQDHSVYLEERYGRNLPFAYAASAKRALRRRISGVLRDAPSDHHDEPAAGHENLIFGPSSRGVSEVTEGDVFLYPTGMSAIWSAHMLALAVRPNVKSVCFGQVLIRFPYADTLKVLEKWGPGCHFFGHGLNSDLDAFEAILEEEANRDPSKPPILSLFTEFPSNPLLRSADLPRIHALANKYDFLVVVDETIGNFMNVEVLTYADIVVSSLTKIFSGAANVMGGSLTLNPRGRHYAALKAHLDATYEDIYFEQDAVFLERNSRDSLRRIRVIDENTEAVCDFLRARSIAGGVPERTCVVKEVYYPKYVTREQYDKCRIKGDQPGGYGGLFSVTFTTLEASRAFFDTLPFYKGPSLGTNFTLASPYVVLAHYAELDWVAKYGVDPGLVRISVGLEDKQRLLESIGRALEAAEETLKST</sequence>
<dbReference type="InterPro" id="IPR000277">
    <property type="entry name" value="Cys/Met-Metab_PyrdxlP-dep_enz"/>
</dbReference>